<dbReference type="SUPFAM" id="SSF54427">
    <property type="entry name" value="NTF2-like"/>
    <property type="match status" value="1"/>
</dbReference>
<accession>M0NCX1</accession>
<dbReference type="EMBL" id="AOME01000013">
    <property type="protein sequence ID" value="EMA55413.1"/>
    <property type="molecule type" value="Genomic_DNA"/>
</dbReference>
<proteinExistence type="predicted"/>
<sequence>MSKQTEILHRLFEGVWNGENPDVADELVGPEYVIHDCEIAEEMRGPELYKTLVRMTREGFPDMEFTIEDAVEEGSKVALRWTMTGTHEGPMGDMEPTGKRVEMLAVEINRFEDRQLIETWTQSALSS</sequence>
<dbReference type="InterPro" id="IPR032710">
    <property type="entry name" value="NTF2-like_dom_sf"/>
</dbReference>
<dbReference type="AlphaFoldDB" id="M0NCX1"/>
<dbReference type="GO" id="GO:0030638">
    <property type="term" value="P:polyketide metabolic process"/>
    <property type="evidence" value="ECO:0007669"/>
    <property type="project" value="InterPro"/>
</dbReference>
<dbReference type="Gene3D" id="3.10.450.50">
    <property type="match status" value="1"/>
</dbReference>
<dbReference type="Proteomes" id="UP000011625">
    <property type="component" value="Unassembled WGS sequence"/>
</dbReference>
<evidence type="ECO:0008006" key="3">
    <source>
        <dbReference type="Google" id="ProtNLM"/>
    </source>
</evidence>
<dbReference type="PANTHER" id="PTHR38436:SF1">
    <property type="entry name" value="ESTER CYCLASE"/>
    <property type="match status" value="1"/>
</dbReference>
<dbReference type="OrthoDB" id="8685at2157"/>
<name>M0NCX1_9EURY</name>
<dbReference type="PANTHER" id="PTHR38436">
    <property type="entry name" value="POLYKETIDE CYCLASE SNOAL-LIKE DOMAIN"/>
    <property type="match status" value="1"/>
</dbReference>
<dbReference type="Pfam" id="PF07366">
    <property type="entry name" value="SnoaL"/>
    <property type="match status" value="1"/>
</dbReference>
<gene>
    <name evidence="1" type="ORF">C450_01564</name>
</gene>
<dbReference type="InterPro" id="IPR009959">
    <property type="entry name" value="Cyclase_SnoaL-like"/>
</dbReference>
<comment type="caution">
    <text evidence="1">The sequence shown here is derived from an EMBL/GenBank/DDBJ whole genome shotgun (WGS) entry which is preliminary data.</text>
</comment>
<evidence type="ECO:0000313" key="2">
    <source>
        <dbReference type="Proteomes" id="UP000011625"/>
    </source>
</evidence>
<dbReference type="RefSeq" id="WP_005039156.1">
    <property type="nucleotide sequence ID" value="NZ_AOME01000013.1"/>
</dbReference>
<evidence type="ECO:0000313" key="1">
    <source>
        <dbReference type="EMBL" id="EMA55413.1"/>
    </source>
</evidence>
<reference evidence="1 2" key="1">
    <citation type="journal article" date="2014" name="PLoS Genet.">
        <title>Phylogenetically driven sequencing of extremely halophilic archaea reveals strategies for static and dynamic osmo-response.</title>
        <authorList>
            <person name="Becker E.A."/>
            <person name="Seitzer P.M."/>
            <person name="Tritt A."/>
            <person name="Larsen D."/>
            <person name="Krusor M."/>
            <person name="Yao A.I."/>
            <person name="Wu D."/>
            <person name="Madern D."/>
            <person name="Eisen J.A."/>
            <person name="Darling A.E."/>
            <person name="Facciotti M.T."/>
        </authorList>
    </citation>
    <scope>NUCLEOTIDE SEQUENCE [LARGE SCALE GENOMIC DNA]</scope>
    <source>
        <strain evidence="1 2">DSM 8989</strain>
    </source>
</reference>
<dbReference type="PATRIC" id="fig|1227456.3.peg.327"/>
<dbReference type="STRING" id="1227456.C450_01564"/>
<protein>
    <recommendedName>
        <fullName evidence="3">Ester cyclase</fullName>
    </recommendedName>
</protein>
<organism evidence="1 2">
    <name type="scientific">Halococcus salifodinae DSM 8989</name>
    <dbReference type="NCBI Taxonomy" id="1227456"/>
    <lineage>
        <taxon>Archaea</taxon>
        <taxon>Methanobacteriati</taxon>
        <taxon>Methanobacteriota</taxon>
        <taxon>Stenosarchaea group</taxon>
        <taxon>Halobacteria</taxon>
        <taxon>Halobacteriales</taxon>
        <taxon>Halococcaceae</taxon>
        <taxon>Halococcus</taxon>
    </lineage>
</organism>
<keyword evidence="2" id="KW-1185">Reference proteome</keyword>